<evidence type="ECO:0000313" key="2">
    <source>
        <dbReference type="EMBL" id="KFG39421.1"/>
    </source>
</evidence>
<comment type="caution">
    <text evidence="2">The sequence shown here is derived from an EMBL/GenBank/DDBJ whole genome shotgun (WGS) entry which is preliminary data.</text>
</comment>
<dbReference type="Proteomes" id="UP000028837">
    <property type="component" value="Unassembled WGS sequence"/>
</dbReference>
<dbReference type="EC" id="2.3.1.48" evidence="2"/>
<dbReference type="Pfam" id="PF06957">
    <property type="entry name" value="COPI_C"/>
    <property type="match status" value="1"/>
</dbReference>
<feature type="non-terminal residue" evidence="2">
    <location>
        <position position="1"/>
    </location>
</feature>
<organism evidence="2 3">
    <name type="scientific">Toxoplasma gondii GAB2-2007-GAL-DOM2</name>
    <dbReference type="NCBI Taxonomy" id="1130820"/>
    <lineage>
        <taxon>Eukaryota</taxon>
        <taxon>Sar</taxon>
        <taxon>Alveolata</taxon>
        <taxon>Apicomplexa</taxon>
        <taxon>Conoidasida</taxon>
        <taxon>Coccidia</taxon>
        <taxon>Eucoccidiorida</taxon>
        <taxon>Eimeriorina</taxon>
        <taxon>Sarcocystidae</taxon>
        <taxon>Toxoplasma</taxon>
    </lineage>
</organism>
<dbReference type="AlphaFoldDB" id="A0A086K4V3"/>
<dbReference type="InterPro" id="IPR010714">
    <property type="entry name" value="Coatomer_asu_C"/>
</dbReference>
<dbReference type="GO" id="GO:0061733">
    <property type="term" value="F:protein-lysine-acetyltransferase activity"/>
    <property type="evidence" value="ECO:0007669"/>
    <property type="project" value="UniProtKB-EC"/>
</dbReference>
<dbReference type="EMBL" id="AHZU02000851">
    <property type="protein sequence ID" value="KFG39421.1"/>
    <property type="molecule type" value="Genomic_DNA"/>
</dbReference>
<dbReference type="GO" id="GO:0030126">
    <property type="term" value="C:COPI vesicle coat"/>
    <property type="evidence" value="ECO:0007669"/>
    <property type="project" value="InterPro"/>
</dbReference>
<keyword evidence="2" id="KW-0012">Acyltransferase</keyword>
<protein>
    <submittedName>
        <fullName evidence="2">Putative coatomer protein complex, subunit alpha</fullName>
        <ecNumber evidence="2">2.3.1.48</ecNumber>
    </submittedName>
</protein>
<keyword evidence="2" id="KW-0808">Transferase</keyword>
<accession>A0A086K4V3</accession>
<evidence type="ECO:0000259" key="1">
    <source>
        <dbReference type="Pfam" id="PF06957"/>
    </source>
</evidence>
<proteinExistence type="predicted"/>
<dbReference type="GO" id="GO:0016192">
    <property type="term" value="P:vesicle-mediated transport"/>
    <property type="evidence" value="ECO:0007669"/>
    <property type="project" value="InterPro"/>
</dbReference>
<feature type="domain" description="Coatomer alpha subunit C-terminal" evidence="1">
    <location>
        <begin position="4"/>
        <end position="56"/>
    </location>
</feature>
<dbReference type="VEuPathDB" id="ToxoDB:TGDOM2_240650B"/>
<reference evidence="2 3" key="1">
    <citation type="submission" date="2014-02" db="EMBL/GenBank/DDBJ databases">
        <authorList>
            <person name="Sibley D."/>
            <person name="Venepally P."/>
            <person name="Karamycheva S."/>
            <person name="Hadjithomas M."/>
            <person name="Khan A."/>
            <person name="Brunk B."/>
            <person name="Roos D."/>
            <person name="Caler E."/>
            <person name="Lorenzi H."/>
        </authorList>
    </citation>
    <scope>NUCLEOTIDE SEQUENCE [LARGE SCALE GENOMIC DNA]</scope>
    <source>
        <strain evidence="2 3">GAB2-2007-GAL-DOM2</strain>
    </source>
</reference>
<dbReference type="GO" id="GO:0006886">
    <property type="term" value="P:intracellular protein transport"/>
    <property type="evidence" value="ECO:0007669"/>
    <property type="project" value="InterPro"/>
</dbReference>
<evidence type="ECO:0000313" key="3">
    <source>
        <dbReference type="Proteomes" id="UP000028837"/>
    </source>
</evidence>
<dbReference type="GO" id="GO:0005198">
    <property type="term" value="F:structural molecule activity"/>
    <property type="evidence" value="ECO:0007669"/>
    <property type="project" value="InterPro"/>
</dbReference>
<gene>
    <name evidence="2" type="ORF">TGDOM2_240650B</name>
</gene>
<sequence>NLLLCTVTLNRLVPGTATTRCPFCNATAKVEFSGRLCPVCELSELGARVVGLQFQAAA</sequence>
<name>A0A086K4V3_TOXGO</name>